<protein>
    <submittedName>
        <fullName evidence="2">Pilus assembly protein Flp/PilA</fullName>
    </submittedName>
</protein>
<name>A0A7W8L3N9_9BURK</name>
<reference evidence="2 3" key="1">
    <citation type="submission" date="2020-08" db="EMBL/GenBank/DDBJ databases">
        <title>Genomic Encyclopedia of Type Strains, Phase IV (KMG-V): Genome sequencing to study the core and pangenomes of soil and plant-associated prokaryotes.</title>
        <authorList>
            <person name="Whitman W."/>
        </authorList>
    </citation>
    <scope>NUCLEOTIDE SEQUENCE [LARGE SCALE GENOMIC DNA]</scope>
    <source>
        <strain evidence="2 3">JPY162</strain>
    </source>
</reference>
<comment type="caution">
    <text evidence="2">The sequence shown here is derived from an EMBL/GenBank/DDBJ whole genome shotgun (WGS) entry which is preliminary data.</text>
</comment>
<sequence length="56" mass="5925">MKNIIATAARFVRDEDGVTAIEYGLLAGLIALLIIGGVTLLGQHLQTIFNNLADSV</sequence>
<evidence type="ECO:0000313" key="3">
    <source>
        <dbReference type="Proteomes" id="UP000592820"/>
    </source>
</evidence>
<feature type="transmembrane region" description="Helical" evidence="1">
    <location>
        <begin position="20"/>
        <end position="41"/>
    </location>
</feature>
<keyword evidence="1" id="KW-1133">Transmembrane helix</keyword>
<gene>
    <name evidence="2" type="ORF">HDG41_000702</name>
</gene>
<proteinExistence type="predicted"/>
<dbReference type="AlphaFoldDB" id="A0A7W8L3N9"/>
<dbReference type="InterPro" id="IPR007047">
    <property type="entry name" value="Flp_Fap"/>
</dbReference>
<dbReference type="Pfam" id="PF04964">
    <property type="entry name" value="Flp_Fap"/>
    <property type="match status" value="1"/>
</dbReference>
<evidence type="ECO:0000313" key="2">
    <source>
        <dbReference type="EMBL" id="MBB5398666.1"/>
    </source>
</evidence>
<dbReference type="GeneID" id="301096008"/>
<dbReference type="EMBL" id="JACHDE010000001">
    <property type="protein sequence ID" value="MBB5398666.1"/>
    <property type="molecule type" value="Genomic_DNA"/>
</dbReference>
<keyword evidence="1" id="KW-0472">Membrane</keyword>
<dbReference type="RefSeq" id="WP_013092552.1">
    <property type="nucleotide sequence ID" value="NZ_JACHDE010000001.1"/>
</dbReference>
<keyword evidence="1" id="KW-0812">Transmembrane</keyword>
<accession>A0A7W8L3N9</accession>
<evidence type="ECO:0000256" key="1">
    <source>
        <dbReference type="SAM" id="Phobius"/>
    </source>
</evidence>
<organism evidence="2 3">
    <name type="scientific">Paraburkholderia youngii</name>
    <dbReference type="NCBI Taxonomy" id="2782701"/>
    <lineage>
        <taxon>Bacteria</taxon>
        <taxon>Pseudomonadati</taxon>
        <taxon>Pseudomonadota</taxon>
        <taxon>Betaproteobacteria</taxon>
        <taxon>Burkholderiales</taxon>
        <taxon>Burkholderiaceae</taxon>
        <taxon>Paraburkholderia</taxon>
    </lineage>
</organism>
<dbReference type="Proteomes" id="UP000592820">
    <property type="component" value="Unassembled WGS sequence"/>
</dbReference>